<sequence length="1020" mass="107336">MKRSGSWLALGFLWLAAACSSSTSAPGPQPGEQVEILAFRASPTTIAAGQEAILSWEVKNAAGIEIRAGEAVVAQGNSTEGTTTVAPEETTTYRLVATGHDGTSVERETTVVVEAQEGLPTVSLTADRDAINFGESVRLQWHTEDATHVVIRGRDGVLVDTTDELSGERTDSPSLTTVYELEATGPGGDAGASVKVRVDPAIENFHAVVEGPVAVGAEVEIVWTTRGALSLEITTPEGGAYVVPEGDREQGRATLAVGASGRFTLVATRGEGVKEAELTVEVGDAPKIVDFAASAPAVNMGGGSLTFSWTTERATSVALAVNGAPVDLGSRSPAADSIELTLRGAATVVLTAANAVGTVDRTLEIPEVALPVIAAFAATPARVGAGETFSLSWSTTGAHAVSLTRDGQPVEADPAGTTARIEQQLDADARYTLRATNLAGTFVTRELVVTVGAPTIHSFEADQVRYRPGAPVVLSWNVSGGSELKVLDAAKAEVEGCTVTEPSGLKAGTCYFGAPARPGANEYELQVTNGVGQTSTRKAIVDIVDGPAIERFVASAVRASVGDELSFSWTISPDLEGKTPALHLADDLGNDVDLSGVDVLEGTATHRLGHSGNRTFTLTASTPDATATAAVQIEVVSLPVIANLTVAPASVQPGETIAIAWSMSGASSAAIHLIDGGQDSTIYEVPEELLSLGSYHVPAPSGAGERIYRLVAANDLGAEVSQERTVVVELPPSIFSFTADRMTVARGEEVTLEWQATGTPVLAPLVDTAPRELGTTFVDIDGTGELLMMRSCGPGASDADDDGCATFTFPSGFAFPFDGALRNEARAVVNGFLSFDTVTAPGATSLNQRELPNRSVSYVHLSPFWSDLTLDSYEGGRILRELRHGPQGDHLVIQWSHMYDWDDLSYDSDFNFQVVLWPNGAFDFRYGMMRGDKIWEGKADGYEAVMGYQNMAGSRGAVVKPYGERFDYDDGLGGRSWRFLEESQAPNGTRTVTLDQTTTFTLCVDPPTGRQCESLTIEVE</sequence>
<dbReference type="Proteomes" id="UP000055590">
    <property type="component" value="Chromosome"/>
</dbReference>
<protein>
    <submittedName>
        <fullName evidence="2">Uncharacterized protein</fullName>
    </submittedName>
</protein>
<dbReference type="AlphaFoldDB" id="A0A0K1PGP2"/>
<evidence type="ECO:0000256" key="1">
    <source>
        <dbReference type="SAM" id="SignalP"/>
    </source>
</evidence>
<organism evidence="2 3">
    <name type="scientific">Vulgatibacter incomptus</name>
    <dbReference type="NCBI Taxonomy" id="1391653"/>
    <lineage>
        <taxon>Bacteria</taxon>
        <taxon>Pseudomonadati</taxon>
        <taxon>Myxococcota</taxon>
        <taxon>Myxococcia</taxon>
        <taxon>Myxococcales</taxon>
        <taxon>Cystobacterineae</taxon>
        <taxon>Vulgatibacteraceae</taxon>
        <taxon>Vulgatibacter</taxon>
    </lineage>
</organism>
<feature type="chain" id="PRO_5005465490" evidence="1">
    <location>
        <begin position="26"/>
        <end position="1020"/>
    </location>
</feature>
<dbReference type="OrthoDB" id="5526865at2"/>
<evidence type="ECO:0000313" key="2">
    <source>
        <dbReference type="EMBL" id="AKU92274.1"/>
    </source>
</evidence>
<gene>
    <name evidence="2" type="ORF">AKJ08_2661</name>
</gene>
<dbReference type="STRING" id="1391653.AKJ08_2661"/>
<dbReference type="KEGG" id="vin:AKJ08_2661"/>
<reference evidence="2 3" key="1">
    <citation type="submission" date="2015-08" db="EMBL/GenBank/DDBJ databases">
        <authorList>
            <person name="Babu N.S."/>
            <person name="Beckwith C.J."/>
            <person name="Beseler K.G."/>
            <person name="Brison A."/>
            <person name="Carone J.V."/>
            <person name="Caskin T.P."/>
            <person name="Diamond M."/>
            <person name="Durham M.E."/>
            <person name="Foxe J.M."/>
            <person name="Go M."/>
            <person name="Henderson B.A."/>
            <person name="Jones I.B."/>
            <person name="McGettigan J.A."/>
            <person name="Micheletti S.J."/>
            <person name="Nasrallah M.E."/>
            <person name="Ortiz D."/>
            <person name="Piller C.R."/>
            <person name="Privatt S.R."/>
            <person name="Schneider S.L."/>
            <person name="Sharp S."/>
            <person name="Smith T.C."/>
            <person name="Stanton J.D."/>
            <person name="Ullery H.E."/>
            <person name="Wilson R.J."/>
            <person name="Serrano M.G."/>
            <person name="Buck G."/>
            <person name="Lee V."/>
            <person name="Wang Y."/>
            <person name="Carvalho R."/>
            <person name="Voegtly L."/>
            <person name="Shi R."/>
            <person name="Duckworth R."/>
            <person name="Johnson A."/>
            <person name="Loviza R."/>
            <person name="Walstead R."/>
            <person name="Shah Z."/>
            <person name="Kiflezghi M."/>
            <person name="Wade K."/>
            <person name="Ball S.L."/>
            <person name="Bradley K.W."/>
            <person name="Asai D.J."/>
            <person name="Bowman C.A."/>
            <person name="Russell D.A."/>
            <person name="Pope W.H."/>
            <person name="Jacobs-Sera D."/>
            <person name="Hendrix R.W."/>
            <person name="Hatfull G.F."/>
        </authorList>
    </citation>
    <scope>NUCLEOTIDE SEQUENCE [LARGE SCALE GENOMIC DNA]</scope>
    <source>
        <strain evidence="2 3">DSM 27710</strain>
    </source>
</reference>
<feature type="signal peptide" evidence="1">
    <location>
        <begin position="1"/>
        <end position="25"/>
    </location>
</feature>
<name>A0A0K1PGP2_9BACT</name>
<evidence type="ECO:0000313" key="3">
    <source>
        <dbReference type="Proteomes" id="UP000055590"/>
    </source>
</evidence>
<dbReference type="PROSITE" id="PS51257">
    <property type="entry name" value="PROKAR_LIPOPROTEIN"/>
    <property type="match status" value="1"/>
</dbReference>
<accession>A0A0K1PGP2</accession>
<dbReference type="EMBL" id="CP012332">
    <property type="protein sequence ID" value="AKU92274.1"/>
    <property type="molecule type" value="Genomic_DNA"/>
</dbReference>
<keyword evidence="1" id="KW-0732">Signal</keyword>
<dbReference type="RefSeq" id="WP_050726467.1">
    <property type="nucleotide sequence ID" value="NZ_CP012332.1"/>
</dbReference>
<proteinExistence type="predicted"/>
<keyword evidence="3" id="KW-1185">Reference proteome</keyword>